<proteinExistence type="predicted"/>
<dbReference type="AlphaFoldDB" id="A0A1T5ADB4"/>
<protein>
    <submittedName>
        <fullName evidence="3">Serine/threonine protein phosphatase PrpC</fullName>
    </submittedName>
</protein>
<dbReference type="Gene3D" id="3.60.40.10">
    <property type="entry name" value="PPM-type phosphatase domain"/>
    <property type="match status" value="1"/>
</dbReference>
<dbReference type="OrthoDB" id="9801841at2"/>
<dbReference type="InterPro" id="IPR001932">
    <property type="entry name" value="PPM-type_phosphatase-like_dom"/>
</dbReference>
<dbReference type="PROSITE" id="PS51746">
    <property type="entry name" value="PPM_2"/>
    <property type="match status" value="1"/>
</dbReference>
<dbReference type="Proteomes" id="UP000189981">
    <property type="component" value="Unassembled WGS sequence"/>
</dbReference>
<evidence type="ECO:0000256" key="1">
    <source>
        <dbReference type="SAM" id="Phobius"/>
    </source>
</evidence>
<dbReference type="InterPro" id="IPR036457">
    <property type="entry name" value="PPM-type-like_dom_sf"/>
</dbReference>
<dbReference type="CDD" id="cd00143">
    <property type="entry name" value="PP2Cc"/>
    <property type="match status" value="1"/>
</dbReference>
<evidence type="ECO:0000259" key="2">
    <source>
        <dbReference type="PROSITE" id="PS51746"/>
    </source>
</evidence>
<organism evidence="3 4">
    <name type="scientific">Daejeonella lutea</name>
    <dbReference type="NCBI Taxonomy" id="572036"/>
    <lineage>
        <taxon>Bacteria</taxon>
        <taxon>Pseudomonadati</taxon>
        <taxon>Bacteroidota</taxon>
        <taxon>Sphingobacteriia</taxon>
        <taxon>Sphingobacteriales</taxon>
        <taxon>Sphingobacteriaceae</taxon>
        <taxon>Daejeonella</taxon>
    </lineage>
</organism>
<dbReference type="GO" id="GO:0004722">
    <property type="term" value="F:protein serine/threonine phosphatase activity"/>
    <property type="evidence" value="ECO:0007669"/>
    <property type="project" value="InterPro"/>
</dbReference>
<sequence>MVDNFFGLTDTGKVRGNNEDTFIVQSSRGGEYILASAIDGVGGYSGGEIAAALARESIIEYFENPGGDLTTMMIQALVNANEKIYKEKIEVKEHDSMACVLTLAVVDIKNNQFHYIHVGDTRLYLLRDGSLVKLTKDQSFVGFLEDSGRLTEEAAMTHPKRNEINKALGFNTGLENDHDYFETGSSPFLPGDMILLCSDGLTDMVNKKDITDILTSDSSLEDMAHQLIDAANAKGGKDNITAVLVRNDNPLQKQEAVKPSAVAKKKVVSNEKPGPEKIVADPVVLTPEPTRKKSNSTAVMLLSILSIGLLASTIYLLWMRGQPQAAQEQVLVADSAIVSGETSLSQQFGTLNGDTLVLNDSVYREPITISKSVNFDTDTLYVLSRGKIVLRPDSSFKGPAFLIPASGRNIVLNGLTFDGFDIGIASQSKNVRLEGVKFINVRVPVQFSFNAPSDSFMNGTLAEIFIRKDSLVVPIKR</sequence>
<dbReference type="Pfam" id="PF13672">
    <property type="entry name" value="PP2C_2"/>
    <property type="match status" value="1"/>
</dbReference>
<keyword evidence="1" id="KW-1133">Transmembrane helix</keyword>
<dbReference type="SMART" id="SM00332">
    <property type="entry name" value="PP2Cc"/>
    <property type="match status" value="1"/>
</dbReference>
<evidence type="ECO:0000313" key="3">
    <source>
        <dbReference type="EMBL" id="SKB32673.1"/>
    </source>
</evidence>
<accession>A0A1T5ADB4</accession>
<dbReference type="SUPFAM" id="SSF81606">
    <property type="entry name" value="PP2C-like"/>
    <property type="match status" value="1"/>
</dbReference>
<name>A0A1T5ADB4_9SPHI</name>
<reference evidence="4" key="1">
    <citation type="submission" date="2017-02" db="EMBL/GenBank/DDBJ databases">
        <authorList>
            <person name="Varghese N."/>
            <person name="Submissions S."/>
        </authorList>
    </citation>
    <scope>NUCLEOTIDE SEQUENCE [LARGE SCALE GENOMIC DNA]</scope>
    <source>
        <strain evidence="4">DSM 22385</strain>
    </source>
</reference>
<dbReference type="EMBL" id="FUYR01000001">
    <property type="protein sequence ID" value="SKB32673.1"/>
    <property type="molecule type" value="Genomic_DNA"/>
</dbReference>
<gene>
    <name evidence="3" type="ORF">SAMN05661099_0576</name>
</gene>
<dbReference type="PANTHER" id="PTHR47992">
    <property type="entry name" value="PROTEIN PHOSPHATASE"/>
    <property type="match status" value="1"/>
</dbReference>
<feature type="domain" description="PPM-type phosphatase" evidence="2">
    <location>
        <begin position="5"/>
        <end position="247"/>
    </location>
</feature>
<keyword evidence="1" id="KW-0472">Membrane</keyword>
<dbReference type="InterPro" id="IPR015655">
    <property type="entry name" value="PP2C"/>
</dbReference>
<dbReference type="InterPro" id="IPR011050">
    <property type="entry name" value="Pectin_lyase_fold/virulence"/>
</dbReference>
<feature type="transmembrane region" description="Helical" evidence="1">
    <location>
        <begin position="298"/>
        <end position="318"/>
    </location>
</feature>
<dbReference type="STRING" id="572036.SAMN05661099_0576"/>
<dbReference type="RefSeq" id="WP_079701142.1">
    <property type="nucleotide sequence ID" value="NZ_FUYR01000001.1"/>
</dbReference>
<keyword evidence="4" id="KW-1185">Reference proteome</keyword>
<keyword evidence="1" id="KW-0812">Transmembrane</keyword>
<dbReference type="SUPFAM" id="SSF51126">
    <property type="entry name" value="Pectin lyase-like"/>
    <property type="match status" value="1"/>
</dbReference>
<evidence type="ECO:0000313" key="4">
    <source>
        <dbReference type="Proteomes" id="UP000189981"/>
    </source>
</evidence>
<dbReference type="SMART" id="SM00331">
    <property type="entry name" value="PP2C_SIG"/>
    <property type="match status" value="1"/>
</dbReference>